<evidence type="ECO:0000313" key="6">
    <source>
        <dbReference type="EMBL" id="CAF0972929.1"/>
    </source>
</evidence>
<accession>A0A814ERZ6</accession>
<reference evidence="6" key="1">
    <citation type="submission" date="2021-02" db="EMBL/GenBank/DDBJ databases">
        <authorList>
            <person name="Nowell W R."/>
        </authorList>
    </citation>
    <scope>NUCLEOTIDE SEQUENCE</scope>
    <source>
        <strain evidence="6">Ploen Becks lab</strain>
    </source>
</reference>
<proteinExistence type="predicted"/>
<dbReference type="Proteomes" id="UP000663879">
    <property type="component" value="Unassembled WGS sequence"/>
</dbReference>
<dbReference type="AlphaFoldDB" id="A0A814ERZ6"/>
<evidence type="ECO:0000256" key="3">
    <source>
        <dbReference type="ARBA" id="ARBA00022989"/>
    </source>
</evidence>
<dbReference type="Gene3D" id="1.20.140.150">
    <property type="match status" value="1"/>
</dbReference>
<feature type="transmembrane region" description="Helical" evidence="5">
    <location>
        <begin position="96"/>
        <end position="117"/>
    </location>
</feature>
<evidence type="ECO:0000313" key="7">
    <source>
        <dbReference type="Proteomes" id="UP000663879"/>
    </source>
</evidence>
<dbReference type="EMBL" id="CAJNOC010003213">
    <property type="protein sequence ID" value="CAF0972929.1"/>
    <property type="molecule type" value="Genomic_DNA"/>
</dbReference>
<evidence type="ECO:0000256" key="5">
    <source>
        <dbReference type="SAM" id="Phobius"/>
    </source>
</evidence>
<protein>
    <submittedName>
        <fullName evidence="6">Uncharacterized protein</fullName>
    </submittedName>
</protein>
<sequence length="235" mass="26926">MNKNYLKLTNIILGLWFLLLILSAILNSIVFSYPNWFGTKFENSKDSQVLFGLFSYCFFLSETINSFNHSQNSFEKIKCYSSFIGQNGFSNIYFKISSYLILIATVLSFFCVSICFLKKFLQKQKIILINSIGHAIIGSCMLLGCLIYPIGWSDIRIKELCYSKSYSNGKCELKWTFLLGIVQSISSIFLVMVGIVLRKKFQLLSSNSQSSKQIEPNEIKEENSIKTKDYGFSFN</sequence>
<dbReference type="PANTHER" id="PTHR12489:SF1">
    <property type="entry name" value="LP10272P"/>
    <property type="match status" value="1"/>
</dbReference>
<evidence type="ECO:0000256" key="2">
    <source>
        <dbReference type="ARBA" id="ARBA00022692"/>
    </source>
</evidence>
<dbReference type="InterPro" id="IPR019372">
    <property type="entry name" value="LHFPL"/>
</dbReference>
<dbReference type="GO" id="GO:0007605">
    <property type="term" value="P:sensory perception of sound"/>
    <property type="evidence" value="ECO:0007669"/>
    <property type="project" value="TreeGrafter"/>
</dbReference>
<keyword evidence="4 5" id="KW-0472">Membrane</keyword>
<dbReference type="Pfam" id="PF10242">
    <property type="entry name" value="L_HMGIC_fpl"/>
    <property type="match status" value="1"/>
</dbReference>
<feature type="transmembrane region" description="Helical" evidence="5">
    <location>
        <begin position="12"/>
        <end position="33"/>
    </location>
</feature>
<keyword evidence="3 5" id="KW-1133">Transmembrane helix</keyword>
<evidence type="ECO:0000256" key="1">
    <source>
        <dbReference type="ARBA" id="ARBA00004141"/>
    </source>
</evidence>
<dbReference type="OrthoDB" id="5873721at2759"/>
<name>A0A814ERZ6_9BILA</name>
<feature type="transmembrane region" description="Helical" evidence="5">
    <location>
        <begin position="126"/>
        <end position="150"/>
    </location>
</feature>
<dbReference type="GO" id="GO:0005886">
    <property type="term" value="C:plasma membrane"/>
    <property type="evidence" value="ECO:0007669"/>
    <property type="project" value="TreeGrafter"/>
</dbReference>
<feature type="transmembrane region" description="Helical" evidence="5">
    <location>
        <begin position="175"/>
        <end position="197"/>
    </location>
</feature>
<comment type="caution">
    <text evidence="6">The sequence shown here is derived from an EMBL/GenBank/DDBJ whole genome shotgun (WGS) entry which is preliminary data.</text>
</comment>
<gene>
    <name evidence="6" type="ORF">OXX778_LOCUS15012</name>
</gene>
<keyword evidence="2 5" id="KW-0812">Transmembrane</keyword>
<keyword evidence="7" id="KW-1185">Reference proteome</keyword>
<comment type="subcellular location">
    <subcellularLocation>
        <location evidence="1">Membrane</location>
        <topology evidence="1">Multi-pass membrane protein</topology>
    </subcellularLocation>
</comment>
<evidence type="ECO:0000256" key="4">
    <source>
        <dbReference type="ARBA" id="ARBA00023136"/>
    </source>
</evidence>
<organism evidence="6 7">
    <name type="scientific">Brachionus calyciflorus</name>
    <dbReference type="NCBI Taxonomy" id="104777"/>
    <lineage>
        <taxon>Eukaryota</taxon>
        <taxon>Metazoa</taxon>
        <taxon>Spiralia</taxon>
        <taxon>Gnathifera</taxon>
        <taxon>Rotifera</taxon>
        <taxon>Eurotatoria</taxon>
        <taxon>Monogononta</taxon>
        <taxon>Pseudotrocha</taxon>
        <taxon>Ploima</taxon>
        <taxon>Brachionidae</taxon>
        <taxon>Brachionus</taxon>
    </lineage>
</organism>
<dbReference type="PANTHER" id="PTHR12489">
    <property type="entry name" value="LIPOMA HMGIC FUSION PARTNER-LIKE PROTEIN"/>
    <property type="match status" value="1"/>
</dbReference>